<protein>
    <submittedName>
        <fullName evidence="1">Uncharacterized protein</fullName>
    </submittedName>
</protein>
<accession>A0A6L7G292</accession>
<dbReference type="RefSeq" id="WP_160894234.1">
    <property type="nucleotide sequence ID" value="NZ_WUMU01000007.1"/>
</dbReference>
<dbReference type="SUPFAM" id="SSF49482">
    <property type="entry name" value="Aromatic compound dioxygenase"/>
    <property type="match status" value="1"/>
</dbReference>
<dbReference type="EMBL" id="WUMU01000007">
    <property type="protein sequence ID" value="MXN18185.1"/>
    <property type="molecule type" value="Genomic_DNA"/>
</dbReference>
<dbReference type="InterPro" id="IPR015889">
    <property type="entry name" value="Intradiol_dOase_core"/>
</dbReference>
<gene>
    <name evidence="1" type="ORF">GR170_10085</name>
</gene>
<reference evidence="1 2" key="1">
    <citation type="submission" date="2019-12" db="EMBL/GenBank/DDBJ databases">
        <authorList>
            <person name="Li M."/>
        </authorList>
    </citation>
    <scope>NUCLEOTIDE SEQUENCE [LARGE SCALE GENOMIC DNA]</scope>
    <source>
        <strain evidence="1 2">GBMRC 2024</strain>
    </source>
</reference>
<name>A0A6L7G292_9RHOB</name>
<evidence type="ECO:0000313" key="2">
    <source>
        <dbReference type="Proteomes" id="UP000477911"/>
    </source>
</evidence>
<dbReference type="GO" id="GO:0005506">
    <property type="term" value="F:iron ion binding"/>
    <property type="evidence" value="ECO:0007669"/>
    <property type="project" value="InterPro"/>
</dbReference>
<evidence type="ECO:0000313" key="1">
    <source>
        <dbReference type="EMBL" id="MXN18185.1"/>
    </source>
</evidence>
<keyword evidence="2" id="KW-1185">Reference proteome</keyword>
<dbReference type="Gene3D" id="2.60.130.10">
    <property type="entry name" value="Aromatic compound dioxygenase"/>
    <property type="match status" value="1"/>
</dbReference>
<dbReference type="Proteomes" id="UP000477911">
    <property type="component" value="Unassembled WGS sequence"/>
</dbReference>
<comment type="caution">
    <text evidence="1">The sequence shown here is derived from an EMBL/GenBank/DDBJ whole genome shotgun (WGS) entry which is preliminary data.</text>
</comment>
<sequence>MAALARPLDGARQGRDLLRFLSLSPVVRQGIGSFAGATRARARAAGLISANVALPAEELDMELSELALHAAGTLALEHTPIAAPLEGRPLSLILQLVTAEGARLRGRSVWLRHCDARGGNWGAERMLQGRGVSDATGVVQFDTVCPGSIEGRQAHLLCVLEGPEGLGCRILLPEALSEVLRRTDPRYDQPRVPIRPLPGVYPGLREDSAGHVATLVLVLPG</sequence>
<dbReference type="AlphaFoldDB" id="A0A6L7G292"/>
<proteinExistence type="predicted"/>
<organism evidence="1 2">
    <name type="scientific">Pseudooceanicola albus</name>
    <dbReference type="NCBI Taxonomy" id="2692189"/>
    <lineage>
        <taxon>Bacteria</taxon>
        <taxon>Pseudomonadati</taxon>
        <taxon>Pseudomonadota</taxon>
        <taxon>Alphaproteobacteria</taxon>
        <taxon>Rhodobacterales</taxon>
        <taxon>Paracoccaceae</taxon>
        <taxon>Pseudooceanicola</taxon>
    </lineage>
</organism>
<dbReference type="GO" id="GO:0016702">
    <property type="term" value="F:oxidoreductase activity, acting on single donors with incorporation of molecular oxygen, incorporation of two atoms of oxygen"/>
    <property type="evidence" value="ECO:0007669"/>
    <property type="project" value="InterPro"/>
</dbReference>